<accession>A0ABR7SP18</accession>
<name>A0ABR7SP18_9ACTN</name>
<evidence type="ECO:0000313" key="2">
    <source>
        <dbReference type="Proteomes" id="UP000642284"/>
    </source>
</evidence>
<keyword evidence="2" id="KW-1185">Reference proteome</keyword>
<comment type="caution">
    <text evidence="1">The sequence shown here is derived from an EMBL/GenBank/DDBJ whole genome shotgun (WGS) entry which is preliminary data.</text>
</comment>
<organism evidence="1 2">
    <name type="scientific">Streptomyces polyasparticus</name>
    <dbReference type="NCBI Taxonomy" id="2767826"/>
    <lineage>
        <taxon>Bacteria</taxon>
        <taxon>Bacillati</taxon>
        <taxon>Actinomycetota</taxon>
        <taxon>Actinomycetes</taxon>
        <taxon>Kitasatosporales</taxon>
        <taxon>Streptomycetaceae</taxon>
        <taxon>Streptomyces</taxon>
    </lineage>
</organism>
<sequence>MRTWWRGRRLYVIGATVVVVAAGVLVPVTTAGPDDETCWTAPASVTRLAKNPEAATAALDPGDDLSRLDAVTKLLSHDDLCDPADLGAVIEAATVSQPGTAHTKAQARATYAVAGAYDDPDGQGNSTMPSGLEPFVARMVADYIVDAGRKDYMIDKEDGPADPAEDLVADEFPHPGEAHVAFTYRRYESSIEGLVENSARDPEAFALLYDAELAALAHYLERVDPKALLIDEDLGEKDGGRKPRKVLDHSTKWTVRYAAERVGTLLGHRFENARSGEITDVGAFDREVRRRLKGEFRTAPELVRSRPVMGDIARRPAAAKLSGDAFDGRARLLGILDTWADSRAVPQRTAVQLRNLVTDGYLNALRNV</sequence>
<evidence type="ECO:0000313" key="1">
    <source>
        <dbReference type="EMBL" id="MBC9717109.1"/>
    </source>
</evidence>
<reference evidence="1 2" key="1">
    <citation type="submission" date="2020-08" db="EMBL/GenBank/DDBJ databases">
        <title>Genemic of Streptomyces polyaspartic.</title>
        <authorList>
            <person name="Liu W."/>
        </authorList>
    </citation>
    <scope>NUCLEOTIDE SEQUENCE [LARGE SCALE GENOMIC DNA]</scope>
    <source>
        <strain evidence="1 2">TRM66268-LWL</strain>
    </source>
</reference>
<dbReference type="Proteomes" id="UP000642284">
    <property type="component" value="Unassembled WGS sequence"/>
</dbReference>
<dbReference type="RefSeq" id="WP_187817534.1">
    <property type="nucleotide sequence ID" value="NZ_JACTVJ010000017.1"/>
</dbReference>
<dbReference type="EMBL" id="JACTVJ010000017">
    <property type="protein sequence ID" value="MBC9717109.1"/>
    <property type="molecule type" value="Genomic_DNA"/>
</dbReference>
<proteinExistence type="predicted"/>
<gene>
    <name evidence="1" type="ORF">H9Y04_31720</name>
</gene>
<protein>
    <submittedName>
        <fullName evidence="1">Uncharacterized protein</fullName>
    </submittedName>
</protein>